<keyword evidence="6" id="KW-0788">Thiol protease</keyword>
<protein>
    <submittedName>
        <fullName evidence="13">ABC transporter ATP-binding protein</fullName>
    </submittedName>
</protein>
<keyword evidence="8 10" id="KW-1133">Transmembrane helix</keyword>
<dbReference type="SUPFAM" id="SSF52540">
    <property type="entry name" value="P-loop containing nucleoside triphosphate hydrolases"/>
    <property type="match status" value="1"/>
</dbReference>
<sequence length="598" mass="67025">MKQALYFLKQIHEHTGRTLYLNLFATTLISLLDGVGILLLLPMISMSGFVNIETEGTPLSSAFLFFEDLSSTAGLSIILGIFVFITIIQSLLSRHITIKNTTIQNSFLRHLRVETYEAILHAKWPFFIKKRKSDLINLITAEIARASIGTYSLLQFLSSFVFTLIQIIIAFWISTSITVFVLLSGVILILFSRHFLKRSLALGTQSFELGKNVLAGITDQINGIKDVKSNMLEKSRMNWFRSITLDMQKQQVNYANLKTKSQFYYKVASSVLIAVFILTAVNVYNAQAGQLVLIIVIFSRLWPRVTGIQSSLEQIATTLPSFRAVIALQEECKQVREFHEEEVRGVKALQLSQGIECHNVHFRYLLDQPKFALENVNIRIPAKRMTAIVGKSGAGKSTLIDLLMGLNQPEQGDILLDGKPLNKENLLSLRKAISYVPQEPFLFNGSVRDNLMLVAPNATDEELWEAITFSSADEFVQQLPNGLETIVGDRGIRLSGGERQRLVLARSILRKPSILVLDEATSALDIENEERIQEALRRLRGTMTIIVIAHRISTVRNADQVIVLDEGKVIQKGGFVELSKEKSGMFSSLIGKQVRVLS</sequence>
<dbReference type="InterPro" id="IPR003593">
    <property type="entry name" value="AAA+_ATPase"/>
</dbReference>
<name>A0A431W3H4_9BACI</name>
<dbReference type="PROSITE" id="PS50929">
    <property type="entry name" value="ABC_TM1F"/>
    <property type="match status" value="1"/>
</dbReference>
<feature type="transmembrane region" description="Helical" evidence="10">
    <location>
        <begin position="73"/>
        <end position="92"/>
    </location>
</feature>
<dbReference type="InterPro" id="IPR017871">
    <property type="entry name" value="ABC_transporter-like_CS"/>
</dbReference>
<dbReference type="AlphaFoldDB" id="A0A431W3H4"/>
<evidence type="ECO:0000313" key="14">
    <source>
        <dbReference type="Proteomes" id="UP000271374"/>
    </source>
</evidence>
<accession>A0A431W3H4</accession>
<dbReference type="EMBL" id="RXNT01000011">
    <property type="protein sequence ID" value="RTR29990.1"/>
    <property type="molecule type" value="Genomic_DNA"/>
</dbReference>
<comment type="caution">
    <text evidence="13">The sequence shown here is derived from an EMBL/GenBank/DDBJ whole genome shotgun (WGS) entry which is preliminary data.</text>
</comment>
<keyword evidence="5" id="KW-0547">Nucleotide-binding</keyword>
<dbReference type="InterPro" id="IPR011527">
    <property type="entry name" value="ABC1_TM_dom"/>
</dbReference>
<evidence type="ECO:0000259" key="12">
    <source>
        <dbReference type="PROSITE" id="PS50929"/>
    </source>
</evidence>
<keyword evidence="6" id="KW-0645">Protease</keyword>
<dbReference type="GO" id="GO:0015421">
    <property type="term" value="F:ABC-type oligopeptide transporter activity"/>
    <property type="evidence" value="ECO:0007669"/>
    <property type="project" value="TreeGrafter"/>
</dbReference>
<keyword evidence="9 10" id="KW-0472">Membrane</keyword>
<evidence type="ECO:0000256" key="3">
    <source>
        <dbReference type="ARBA" id="ARBA00022475"/>
    </source>
</evidence>
<evidence type="ECO:0000259" key="11">
    <source>
        <dbReference type="PROSITE" id="PS50893"/>
    </source>
</evidence>
<keyword evidence="14" id="KW-1185">Reference proteome</keyword>
<reference evidence="13 14" key="1">
    <citation type="submission" date="2018-12" db="EMBL/GenBank/DDBJ databases">
        <title>Bacillus yapensis draft genome sequence.</title>
        <authorList>
            <person name="Yu L."/>
            <person name="Xu X."/>
            <person name="Tang X."/>
        </authorList>
    </citation>
    <scope>NUCLEOTIDE SEQUENCE [LARGE SCALE GENOMIC DNA]</scope>
    <source>
        <strain evidence="13 14">XXST-01</strain>
    </source>
</reference>
<evidence type="ECO:0000256" key="9">
    <source>
        <dbReference type="ARBA" id="ARBA00023136"/>
    </source>
</evidence>
<evidence type="ECO:0000256" key="1">
    <source>
        <dbReference type="ARBA" id="ARBA00004651"/>
    </source>
</evidence>
<proteinExistence type="predicted"/>
<dbReference type="SMART" id="SM00382">
    <property type="entry name" value="AAA"/>
    <property type="match status" value="1"/>
</dbReference>
<evidence type="ECO:0000256" key="2">
    <source>
        <dbReference type="ARBA" id="ARBA00022448"/>
    </source>
</evidence>
<dbReference type="Pfam" id="PF00664">
    <property type="entry name" value="ABC_membrane"/>
    <property type="match status" value="1"/>
</dbReference>
<feature type="transmembrane region" description="Helical" evidence="10">
    <location>
        <begin position="263"/>
        <end position="281"/>
    </location>
</feature>
<dbReference type="FunFam" id="3.40.50.300:FF:000299">
    <property type="entry name" value="ABC transporter ATP-binding protein/permease"/>
    <property type="match status" value="1"/>
</dbReference>
<keyword evidence="2" id="KW-0813">Transport</keyword>
<evidence type="ECO:0000256" key="8">
    <source>
        <dbReference type="ARBA" id="ARBA00022989"/>
    </source>
</evidence>
<dbReference type="GO" id="GO:0005524">
    <property type="term" value="F:ATP binding"/>
    <property type="evidence" value="ECO:0007669"/>
    <property type="project" value="UniProtKB-KW"/>
</dbReference>
<dbReference type="Gene3D" id="3.40.50.300">
    <property type="entry name" value="P-loop containing nucleotide triphosphate hydrolases"/>
    <property type="match status" value="1"/>
</dbReference>
<dbReference type="SUPFAM" id="SSF90123">
    <property type="entry name" value="ABC transporter transmembrane region"/>
    <property type="match status" value="1"/>
</dbReference>
<evidence type="ECO:0000256" key="6">
    <source>
        <dbReference type="ARBA" id="ARBA00022807"/>
    </source>
</evidence>
<dbReference type="Gene3D" id="1.20.1560.10">
    <property type="entry name" value="ABC transporter type 1, transmembrane domain"/>
    <property type="match status" value="1"/>
</dbReference>
<evidence type="ECO:0000256" key="5">
    <source>
        <dbReference type="ARBA" id="ARBA00022741"/>
    </source>
</evidence>
<keyword evidence="4 10" id="KW-0812">Transmembrane</keyword>
<dbReference type="PROSITE" id="PS00211">
    <property type="entry name" value="ABC_TRANSPORTER_1"/>
    <property type="match status" value="1"/>
</dbReference>
<dbReference type="InterPro" id="IPR027417">
    <property type="entry name" value="P-loop_NTPase"/>
</dbReference>
<evidence type="ECO:0000256" key="10">
    <source>
        <dbReference type="SAM" id="Phobius"/>
    </source>
</evidence>
<dbReference type="OrthoDB" id="9770415at2"/>
<feature type="transmembrane region" description="Helical" evidence="10">
    <location>
        <begin position="20"/>
        <end position="41"/>
    </location>
</feature>
<dbReference type="GO" id="GO:0005886">
    <property type="term" value="C:plasma membrane"/>
    <property type="evidence" value="ECO:0007669"/>
    <property type="project" value="UniProtKB-SubCell"/>
</dbReference>
<evidence type="ECO:0000256" key="7">
    <source>
        <dbReference type="ARBA" id="ARBA00022840"/>
    </source>
</evidence>
<keyword evidence="7 13" id="KW-0067">ATP-binding</keyword>
<organism evidence="13 14">
    <name type="scientific">Bacillus yapensis</name>
    <dbReference type="NCBI Taxonomy" id="2492960"/>
    <lineage>
        <taxon>Bacteria</taxon>
        <taxon>Bacillati</taxon>
        <taxon>Bacillota</taxon>
        <taxon>Bacilli</taxon>
        <taxon>Bacillales</taxon>
        <taxon>Bacillaceae</taxon>
        <taxon>Bacillus</taxon>
    </lineage>
</organism>
<dbReference type="Proteomes" id="UP000271374">
    <property type="component" value="Unassembled WGS sequence"/>
</dbReference>
<dbReference type="GO" id="GO:0016887">
    <property type="term" value="F:ATP hydrolysis activity"/>
    <property type="evidence" value="ECO:0007669"/>
    <property type="project" value="InterPro"/>
</dbReference>
<keyword evidence="3" id="KW-1003">Cell membrane</keyword>
<dbReference type="GO" id="GO:0008234">
    <property type="term" value="F:cysteine-type peptidase activity"/>
    <property type="evidence" value="ECO:0007669"/>
    <property type="project" value="UniProtKB-KW"/>
</dbReference>
<evidence type="ECO:0000313" key="13">
    <source>
        <dbReference type="EMBL" id="RTR29990.1"/>
    </source>
</evidence>
<dbReference type="RefSeq" id="WP_126409266.1">
    <property type="nucleotide sequence ID" value="NZ_RXNT01000011.1"/>
</dbReference>
<keyword evidence="6" id="KW-0378">Hydrolase</keyword>
<dbReference type="PROSITE" id="PS50893">
    <property type="entry name" value="ABC_TRANSPORTER_2"/>
    <property type="match status" value="1"/>
</dbReference>
<dbReference type="Pfam" id="PF00005">
    <property type="entry name" value="ABC_tran"/>
    <property type="match status" value="1"/>
</dbReference>
<dbReference type="InterPro" id="IPR003439">
    <property type="entry name" value="ABC_transporter-like_ATP-bd"/>
</dbReference>
<dbReference type="InterPro" id="IPR039421">
    <property type="entry name" value="Type_1_exporter"/>
</dbReference>
<dbReference type="PANTHER" id="PTHR43394:SF1">
    <property type="entry name" value="ATP-BINDING CASSETTE SUB-FAMILY B MEMBER 10, MITOCHONDRIAL"/>
    <property type="match status" value="1"/>
</dbReference>
<feature type="domain" description="ABC transporter" evidence="11">
    <location>
        <begin position="355"/>
        <end position="591"/>
    </location>
</feature>
<comment type="subcellular location">
    <subcellularLocation>
        <location evidence="1">Cell membrane</location>
        <topology evidence="1">Multi-pass membrane protein</topology>
    </subcellularLocation>
</comment>
<evidence type="ECO:0000256" key="4">
    <source>
        <dbReference type="ARBA" id="ARBA00022692"/>
    </source>
</evidence>
<dbReference type="InterPro" id="IPR036640">
    <property type="entry name" value="ABC1_TM_sf"/>
</dbReference>
<gene>
    <name evidence="13" type="ORF">EKG37_13910</name>
</gene>
<dbReference type="PANTHER" id="PTHR43394">
    <property type="entry name" value="ATP-DEPENDENT PERMEASE MDL1, MITOCHONDRIAL"/>
    <property type="match status" value="1"/>
</dbReference>
<feature type="domain" description="ABC transmembrane type-1" evidence="12">
    <location>
        <begin position="23"/>
        <end position="317"/>
    </location>
</feature>
<feature type="transmembrane region" description="Helical" evidence="10">
    <location>
        <begin position="160"/>
        <end position="191"/>
    </location>
</feature>